<reference evidence="1" key="1">
    <citation type="journal article" date="2011" name="Nat. Biotechnol.">
        <title>Genome sequencing and comparison of two nonhuman primate animal models, the cynomolgus and Chinese rhesus macaques.</title>
        <authorList>
            <person name="Yan G."/>
            <person name="Zhang G."/>
            <person name="Fang X."/>
            <person name="Zhang Y."/>
            <person name="Li C."/>
            <person name="Ling F."/>
            <person name="Cooper D.N."/>
            <person name="Li Q."/>
            <person name="Li Y."/>
            <person name="van Gool A.J."/>
            <person name="Du H."/>
            <person name="Chen J."/>
            <person name="Chen R."/>
            <person name="Zhang P."/>
            <person name="Huang Z."/>
            <person name="Thompson J.R."/>
            <person name="Meng Y."/>
            <person name="Bai Y."/>
            <person name="Wang J."/>
            <person name="Zhuo M."/>
            <person name="Wang T."/>
            <person name="Huang Y."/>
            <person name="Wei L."/>
            <person name="Li J."/>
            <person name="Wang Z."/>
            <person name="Hu H."/>
            <person name="Yang P."/>
            <person name="Le L."/>
            <person name="Stenson P.D."/>
            <person name="Li B."/>
            <person name="Liu X."/>
            <person name="Ball E.V."/>
            <person name="An N."/>
            <person name="Huang Q."/>
            <person name="Zhang Y."/>
            <person name="Fan W."/>
            <person name="Zhang X."/>
            <person name="Li Y."/>
            <person name="Wang W."/>
            <person name="Katze M.G."/>
            <person name="Su B."/>
            <person name="Nielsen R."/>
            <person name="Yang H."/>
            <person name="Wang J."/>
            <person name="Wang X."/>
            <person name="Wang J."/>
        </authorList>
    </citation>
    <scope>NUCLEOTIDE SEQUENCE [LARGE SCALE GENOMIC DNA]</scope>
    <source>
        <strain evidence="1">CE-4</strain>
    </source>
</reference>
<dbReference type="AlphaFoldDB" id="G7PQJ2"/>
<name>G7PQJ2_MACFA</name>
<sequence length="52" mass="5585">LSLVLAPRLECSGVISAHCNFHLLGSSDSRSSASQVSGITDTCHHTRIIFLF</sequence>
<feature type="non-terminal residue" evidence="1">
    <location>
        <position position="52"/>
    </location>
</feature>
<evidence type="ECO:0000313" key="1">
    <source>
        <dbReference type="EMBL" id="EHH56382.1"/>
    </source>
</evidence>
<dbReference type="Proteomes" id="UP000009130">
    <property type="component" value="Chromosome 14"/>
</dbReference>
<dbReference type="PANTHER" id="PTHR12138:SF162">
    <property type="entry name" value="CHROMOSOME UNDETERMINED SCAFFOLD_275, WHOLE GENOME SHOTGUN SEQUENCE"/>
    <property type="match status" value="1"/>
</dbReference>
<dbReference type="PANTHER" id="PTHR12138">
    <property type="entry name" value="PRIMATE-EXPANDED PROTEIN FAMILY"/>
    <property type="match status" value="1"/>
</dbReference>
<protein>
    <submittedName>
        <fullName evidence="1">Uncharacterized protein</fullName>
    </submittedName>
</protein>
<organism>
    <name type="scientific">Macaca fascicularis</name>
    <name type="common">Crab-eating macaque</name>
    <name type="synonym">Cynomolgus monkey</name>
    <dbReference type="NCBI Taxonomy" id="9541"/>
    <lineage>
        <taxon>Eukaryota</taxon>
        <taxon>Metazoa</taxon>
        <taxon>Chordata</taxon>
        <taxon>Craniata</taxon>
        <taxon>Vertebrata</taxon>
        <taxon>Euteleostomi</taxon>
        <taxon>Mammalia</taxon>
        <taxon>Eutheria</taxon>
        <taxon>Euarchontoglires</taxon>
        <taxon>Primates</taxon>
        <taxon>Haplorrhini</taxon>
        <taxon>Catarrhini</taxon>
        <taxon>Cercopithecidae</taxon>
        <taxon>Cercopithecinae</taxon>
        <taxon>Macaca</taxon>
    </lineage>
</organism>
<feature type="non-terminal residue" evidence="1">
    <location>
        <position position="1"/>
    </location>
</feature>
<gene>
    <name evidence="1" type="ORF">EGM_05776</name>
</gene>
<proteinExistence type="predicted"/>
<accession>G7PQJ2</accession>
<dbReference type="EMBL" id="CM001289">
    <property type="protein sequence ID" value="EHH56382.1"/>
    <property type="molecule type" value="Genomic_DNA"/>
</dbReference>